<organism evidence="1 2">
    <name type="scientific">Octopus vulgaris</name>
    <name type="common">Common octopus</name>
    <dbReference type="NCBI Taxonomy" id="6645"/>
    <lineage>
        <taxon>Eukaryota</taxon>
        <taxon>Metazoa</taxon>
        <taxon>Spiralia</taxon>
        <taxon>Lophotrochozoa</taxon>
        <taxon>Mollusca</taxon>
        <taxon>Cephalopoda</taxon>
        <taxon>Coleoidea</taxon>
        <taxon>Octopodiformes</taxon>
        <taxon>Octopoda</taxon>
        <taxon>Incirrata</taxon>
        <taxon>Octopodidae</taxon>
        <taxon>Octopus</taxon>
    </lineage>
</organism>
<keyword evidence="2" id="KW-1185">Reference proteome</keyword>
<proteinExistence type="predicted"/>
<name>A0AA36AM88_OCTVU</name>
<accession>A0AA36AM88</accession>
<dbReference type="AlphaFoldDB" id="A0AA36AM88"/>
<dbReference type="Proteomes" id="UP001162480">
    <property type="component" value="Chromosome 2"/>
</dbReference>
<evidence type="ECO:0000313" key="2">
    <source>
        <dbReference type="Proteomes" id="UP001162480"/>
    </source>
</evidence>
<reference evidence="1" key="1">
    <citation type="submission" date="2023-08" db="EMBL/GenBank/DDBJ databases">
        <authorList>
            <person name="Alioto T."/>
            <person name="Alioto T."/>
            <person name="Gomez Garrido J."/>
        </authorList>
    </citation>
    <scope>NUCLEOTIDE SEQUENCE</scope>
</reference>
<evidence type="ECO:0000313" key="1">
    <source>
        <dbReference type="EMBL" id="CAI9718815.1"/>
    </source>
</evidence>
<dbReference type="EMBL" id="OX597815">
    <property type="protein sequence ID" value="CAI9718815.1"/>
    <property type="molecule type" value="Genomic_DNA"/>
</dbReference>
<protein>
    <submittedName>
        <fullName evidence="1">Uncharacterized protein</fullName>
    </submittedName>
</protein>
<gene>
    <name evidence="1" type="ORF">OCTVUL_1B027417</name>
</gene>
<sequence>MVPKYHMNEIFEKPSQSNVICISLQKQTEPGLVDFLQCETEILHLHSNPGKPVEASLKRIWTKVSGLKHSFVWFQWQQKMRLDID</sequence>